<comment type="caution">
    <text evidence="1">The sequence shown here is derived from an EMBL/GenBank/DDBJ whole genome shotgun (WGS) entry which is preliminary data.</text>
</comment>
<dbReference type="RefSeq" id="WP_147446176.1">
    <property type="nucleotide sequence ID" value="NZ_CP068292.1"/>
</dbReference>
<evidence type="ECO:0000313" key="2">
    <source>
        <dbReference type="Proteomes" id="UP001518680"/>
    </source>
</evidence>
<name>A0ABS1Y7U2_9CORY</name>
<keyword evidence="2" id="KW-1185">Reference proteome</keyword>
<dbReference type="EMBL" id="JAACBX020000002">
    <property type="protein sequence ID" value="MBM0244464.1"/>
    <property type="molecule type" value="Genomic_DNA"/>
</dbReference>
<reference evidence="1 2" key="1">
    <citation type="submission" date="2021-01" db="EMBL/GenBank/DDBJ databases">
        <title>Complete genome sequences of Corynebacterium macginleyi strains isolated from infectious keratitis.</title>
        <authorList>
            <person name="Sagerfors S."/>
            <person name="Poehlein A."/>
            <person name="Soderquist B."/>
            <person name="Bruggemann H."/>
        </authorList>
    </citation>
    <scope>NUCLEOTIDE SEQUENCE [LARGE SCALE GENOMIC DNA]</scope>
    <source>
        <strain evidence="1 2">12T220</strain>
    </source>
</reference>
<accession>A0ABS1Y7U2</accession>
<proteinExistence type="predicted"/>
<dbReference type="Proteomes" id="UP001518680">
    <property type="component" value="Unassembled WGS sequence"/>
</dbReference>
<gene>
    <name evidence="1" type="ORF">GWO63_009415</name>
</gene>
<organism evidence="1 2">
    <name type="scientific">Corynebacterium macginleyi</name>
    <dbReference type="NCBI Taxonomy" id="38290"/>
    <lineage>
        <taxon>Bacteria</taxon>
        <taxon>Bacillati</taxon>
        <taxon>Actinomycetota</taxon>
        <taxon>Actinomycetes</taxon>
        <taxon>Mycobacteriales</taxon>
        <taxon>Corynebacteriaceae</taxon>
        <taxon>Corynebacterium</taxon>
    </lineage>
</organism>
<protein>
    <submittedName>
        <fullName evidence="1">Uncharacterized protein</fullName>
    </submittedName>
</protein>
<dbReference type="GeneID" id="92746936"/>
<sequence>MSPAQEGISLSENALGDGTAYGLAEYLDRIGIDGLGGSTNTTEPDERGGHVAHGAWWARSVMQRRTAARTANARSIGMICDLCNRDVPPLF</sequence>
<evidence type="ECO:0000313" key="1">
    <source>
        <dbReference type="EMBL" id="MBM0244464.1"/>
    </source>
</evidence>